<sequence>MNRMDLSPMKLLNELTTMKSTIKKENPLSVACMVDKPIASSSKLAKAQKKKKKLCKVVEPGSARCGVTKPKGKCYHCK</sequence>
<reference evidence="1 2" key="1">
    <citation type="submission" date="2023-10" db="EMBL/GenBank/DDBJ databases">
        <title>Genome-Wide Identification Analysis in wild type Solanum Pinnatisectum Reveals Some Genes Defensing Phytophthora Infestans.</title>
        <authorList>
            <person name="Sun C."/>
        </authorList>
    </citation>
    <scope>NUCLEOTIDE SEQUENCE [LARGE SCALE GENOMIC DNA]</scope>
    <source>
        <strain evidence="1">LQN</strain>
        <tissue evidence="1">Leaf</tissue>
    </source>
</reference>
<proteinExistence type="predicted"/>
<comment type="caution">
    <text evidence="1">The sequence shown here is derived from an EMBL/GenBank/DDBJ whole genome shotgun (WGS) entry which is preliminary data.</text>
</comment>
<accession>A0AAV9K1H8</accession>
<dbReference type="AlphaFoldDB" id="A0AAV9K1H8"/>
<evidence type="ECO:0000313" key="2">
    <source>
        <dbReference type="Proteomes" id="UP001311915"/>
    </source>
</evidence>
<protein>
    <submittedName>
        <fullName evidence="1">Uncharacterized protein</fullName>
    </submittedName>
</protein>
<gene>
    <name evidence="1" type="ORF">R3W88_033360</name>
</gene>
<name>A0AAV9K1H8_9SOLN</name>
<organism evidence="1 2">
    <name type="scientific">Solanum pinnatisectum</name>
    <name type="common">tansyleaf nightshade</name>
    <dbReference type="NCBI Taxonomy" id="50273"/>
    <lineage>
        <taxon>Eukaryota</taxon>
        <taxon>Viridiplantae</taxon>
        <taxon>Streptophyta</taxon>
        <taxon>Embryophyta</taxon>
        <taxon>Tracheophyta</taxon>
        <taxon>Spermatophyta</taxon>
        <taxon>Magnoliopsida</taxon>
        <taxon>eudicotyledons</taxon>
        <taxon>Gunneridae</taxon>
        <taxon>Pentapetalae</taxon>
        <taxon>asterids</taxon>
        <taxon>lamiids</taxon>
        <taxon>Solanales</taxon>
        <taxon>Solanaceae</taxon>
        <taxon>Solanoideae</taxon>
        <taxon>Solaneae</taxon>
        <taxon>Solanum</taxon>
    </lineage>
</organism>
<keyword evidence="2" id="KW-1185">Reference proteome</keyword>
<dbReference type="Proteomes" id="UP001311915">
    <property type="component" value="Unassembled WGS sequence"/>
</dbReference>
<dbReference type="EMBL" id="JAWPEI010000029">
    <property type="protein sequence ID" value="KAK4707062.1"/>
    <property type="molecule type" value="Genomic_DNA"/>
</dbReference>
<evidence type="ECO:0000313" key="1">
    <source>
        <dbReference type="EMBL" id="KAK4707062.1"/>
    </source>
</evidence>